<dbReference type="Proteomes" id="UP000632125">
    <property type="component" value="Unassembled WGS sequence"/>
</dbReference>
<comment type="caution">
    <text evidence="9">The sequence shown here is derived from an EMBL/GenBank/DDBJ whole genome shotgun (WGS) entry which is preliminary data.</text>
</comment>
<name>A0A927H3B5_9BACL</name>
<feature type="transmembrane region" description="Helical" evidence="7">
    <location>
        <begin position="275"/>
        <end position="297"/>
    </location>
</feature>
<keyword evidence="10" id="KW-1185">Reference proteome</keyword>
<evidence type="ECO:0000256" key="3">
    <source>
        <dbReference type="ARBA" id="ARBA00022475"/>
    </source>
</evidence>
<dbReference type="PROSITE" id="PS50928">
    <property type="entry name" value="ABC_TM1"/>
    <property type="match status" value="1"/>
</dbReference>
<dbReference type="CDD" id="cd06261">
    <property type="entry name" value="TM_PBP2"/>
    <property type="match status" value="1"/>
</dbReference>
<evidence type="ECO:0000256" key="2">
    <source>
        <dbReference type="ARBA" id="ARBA00022448"/>
    </source>
</evidence>
<dbReference type="InterPro" id="IPR000515">
    <property type="entry name" value="MetI-like"/>
</dbReference>
<feature type="transmembrane region" description="Helical" evidence="7">
    <location>
        <begin position="230"/>
        <end position="255"/>
    </location>
</feature>
<evidence type="ECO:0000256" key="7">
    <source>
        <dbReference type="RuleBase" id="RU363032"/>
    </source>
</evidence>
<accession>A0A927H3B5</accession>
<evidence type="ECO:0000259" key="8">
    <source>
        <dbReference type="PROSITE" id="PS50928"/>
    </source>
</evidence>
<proteinExistence type="inferred from homology"/>
<evidence type="ECO:0000256" key="4">
    <source>
        <dbReference type="ARBA" id="ARBA00022692"/>
    </source>
</evidence>
<evidence type="ECO:0000313" key="10">
    <source>
        <dbReference type="Proteomes" id="UP000632125"/>
    </source>
</evidence>
<keyword evidence="5 7" id="KW-1133">Transmembrane helix</keyword>
<dbReference type="SUPFAM" id="SSF161098">
    <property type="entry name" value="MetI-like"/>
    <property type="match status" value="1"/>
</dbReference>
<dbReference type="InterPro" id="IPR035906">
    <property type="entry name" value="MetI-like_sf"/>
</dbReference>
<keyword evidence="2 7" id="KW-0813">Transport</keyword>
<feature type="transmembrane region" description="Helical" evidence="7">
    <location>
        <begin position="20"/>
        <end position="39"/>
    </location>
</feature>
<feature type="transmembrane region" description="Helical" evidence="7">
    <location>
        <begin position="82"/>
        <end position="106"/>
    </location>
</feature>
<feature type="transmembrane region" description="Helical" evidence="7">
    <location>
        <begin position="167"/>
        <end position="190"/>
    </location>
</feature>
<protein>
    <submittedName>
        <fullName evidence="9">Sugar ABC transporter permease</fullName>
    </submittedName>
</protein>
<gene>
    <name evidence="9" type="ORF">IDH41_01075</name>
</gene>
<comment type="similarity">
    <text evidence="7">Belongs to the binding-protein-dependent transport system permease family.</text>
</comment>
<dbReference type="AlphaFoldDB" id="A0A927H3B5"/>
<dbReference type="PANTHER" id="PTHR30193:SF41">
    <property type="entry name" value="DIACETYLCHITOBIOSE UPTAKE SYSTEM PERMEASE PROTEIN NGCF"/>
    <property type="match status" value="1"/>
</dbReference>
<comment type="subcellular location">
    <subcellularLocation>
        <location evidence="1 7">Cell membrane</location>
        <topology evidence="1 7">Multi-pass membrane protein</topology>
    </subcellularLocation>
</comment>
<dbReference type="Gene3D" id="1.10.3720.10">
    <property type="entry name" value="MetI-like"/>
    <property type="match status" value="1"/>
</dbReference>
<dbReference type="PANTHER" id="PTHR30193">
    <property type="entry name" value="ABC TRANSPORTER PERMEASE PROTEIN"/>
    <property type="match status" value="1"/>
</dbReference>
<reference evidence="9" key="1">
    <citation type="submission" date="2020-09" db="EMBL/GenBank/DDBJ databases">
        <title>A novel bacterium of genus Paenibacillus, isolated from South China Sea.</title>
        <authorList>
            <person name="Huang H."/>
            <person name="Mo K."/>
            <person name="Hu Y."/>
        </authorList>
    </citation>
    <scope>NUCLEOTIDE SEQUENCE</scope>
    <source>
        <strain evidence="9">IB182493</strain>
    </source>
</reference>
<dbReference type="InterPro" id="IPR051393">
    <property type="entry name" value="ABC_transporter_permease"/>
</dbReference>
<dbReference type="Pfam" id="PF00528">
    <property type="entry name" value="BPD_transp_1"/>
    <property type="match status" value="1"/>
</dbReference>
<feature type="transmembrane region" description="Helical" evidence="7">
    <location>
        <begin position="113"/>
        <end position="137"/>
    </location>
</feature>
<keyword evidence="3" id="KW-1003">Cell membrane</keyword>
<keyword evidence="4 7" id="KW-0812">Transmembrane</keyword>
<organism evidence="9 10">
    <name type="scientific">Paenibacillus arenilitoris</name>
    <dbReference type="NCBI Taxonomy" id="2772299"/>
    <lineage>
        <taxon>Bacteria</taxon>
        <taxon>Bacillati</taxon>
        <taxon>Bacillota</taxon>
        <taxon>Bacilli</taxon>
        <taxon>Bacillales</taxon>
        <taxon>Paenibacillaceae</taxon>
        <taxon>Paenibacillus</taxon>
    </lineage>
</organism>
<dbReference type="GO" id="GO:0005886">
    <property type="term" value="C:plasma membrane"/>
    <property type="evidence" value="ECO:0007669"/>
    <property type="project" value="UniProtKB-SubCell"/>
</dbReference>
<evidence type="ECO:0000256" key="6">
    <source>
        <dbReference type="ARBA" id="ARBA00023136"/>
    </source>
</evidence>
<feature type="domain" description="ABC transmembrane type-1" evidence="8">
    <location>
        <begin position="78"/>
        <end position="296"/>
    </location>
</feature>
<evidence type="ECO:0000256" key="1">
    <source>
        <dbReference type="ARBA" id="ARBA00004651"/>
    </source>
</evidence>
<sequence>MAVQSAARGQRKKTGRIGRAAGYGFVLPAVLFTVLFEYYPMLDGIFHSFYRWNGSTVEKFVGLDNFAEIFRDGVFWTSVKNMLFFLFFQIVLMIPTIAACIVLFRIKNSKMQYVYRILLCVPMIIPGIVTMLLWQFMYNPQYGFLNQLLDVLGLQQLQQLWLGDPALAKWCLIFIGFPWIGTIAALIYLAGLQNVDGSVWDAAAIDGAGPVKKALFIELPLLKGQFKLNLVTVLAGTVTGYGLQLVVTNGGPGFATLVPGLYMYQRAFGSGTSDYGYASAVGLILFVIALAISAISIKYIRSEE</sequence>
<evidence type="ECO:0000256" key="5">
    <source>
        <dbReference type="ARBA" id="ARBA00022989"/>
    </source>
</evidence>
<evidence type="ECO:0000313" key="9">
    <source>
        <dbReference type="EMBL" id="MBD2867151.1"/>
    </source>
</evidence>
<dbReference type="EMBL" id="JACXIY010000001">
    <property type="protein sequence ID" value="MBD2867151.1"/>
    <property type="molecule type" value="Genomic_DNA"/>
</dbReference>
<keyword evidence="6 7" id="KW-0472">Membrane</keyword>
<dbReference type="GO" id="GO:0055085">
    <property type="term" value="P:transmembrane transport"/>
    <property type="evidence" value="ECO:0007669"/>
    <property type="project" value="InterPro"/>
</dbReference>
<dbReference type="RefSeq" id="WP_190857459.1">
    <property type="nucleotide sequence ID" value="NZ_JACXIY010000001.1"/>
</dbReference>